<feature type="transmembrane region" description="Helical" evidence="2">
    <location>
        <begin position="759"/>
        <end position="788"/>
    </location>
</feature>
<sequence>VEEEEARLIQEICSKPCGCMTKNKRRTEHCQTCYFGVRESILQKRNKKNKQKKKKAVSFEEVSERAEEDVAGESEQVGSEENGHFCRFARCVHREPAKACRRVLVHNGRPIVYWNDCKKISGVRPGPSVFTRRVKQNLVTCSDSVTACVHCSGVTFNCCVMPWPATNQVSRLQRAVICHECEEEFIRLPNRFLPFEADWAVECKCVCKKFEATKTWGVLTKDCRARAAADEAAAASDPAAAFRVQMAKTQGAIPKIRKQAKDKEPKMADKTQAIPLPATAVPFGSSSSVNSCGASKAPTKKKVFAAGKKKKNDTGGPDRSVQGKIASACGSVVGTIPPLVLLGQVDVPKYPVWNTILKEKGWLVHGNKRRVLFYGPGTYEYTGASLVGLEKPDWLLELETVVGASLQSAGIPYRFDNVLVNHYPARTGIPPHADNEVEIDQSMPIVSLSLGSRVVFTCRPLAHNKGGRTESYHLGHGTVAVMPPGFQSDWSHGIPAKTNGERISLTFRARFSPDGSVDYKAPDLARDEEEDLGGGACADRQAEVVDFFGGDCLSSGSSTQAFCVESCGSALEQTPAASAPPPPLDIADWWGTSLREREGSSGLPSPVPFIDLPPTRMAYLADPRRDQDPAVARGCDVGNRGGVGNEDHGRVGRGLGQRHDQGVLRDVRWPAGALHGPQEVDGRPPAPHRLPGPCGDGVGRGVGPPRVERPADAEQAAGVAGGAQGAPRGEGVDFGRLIDRVSERMSAVCAAALTGSHPLWVFCLFAIGFVVGILCGLCKIGLAIGGWFMSRRAQRNGGVHAVREGDRGVAGVQPRGVPQAEAAEAVHPCGEACPGAGAGQGAPCGERSCQAAAAGPRKEEVISDKGEPIDGHLVANAVLALEKFGDGHKPDLPPNYREELTNYLLAQAAFKTKTTVLAQVLQTKAIDWIAKYNINSGGLYSPGQLALEATRLVAPIVANTQAAKELSKEFFENRKEINEANKVLRGNTVTGMVTGYWAVWLTWISTFYVTGYITYNRAKWYWPSVHIPYANPVRKFFLLALSLGFDLFGWTLIAVAFLYVFYRFTTFVFKPYRTRWAGVAFGRRRRKLEAAWERELEQIKWAFEWDGDAILQQELEDLLEENPEATYDDVFAQRLDAAWDVFIERCKAQHAREDANEEKTKAAYVERFGFWAFIPLFFREWSSFLGAAPFQSMTELCTRLGVWVLFNGVWTALYLYVVNHICLYWFVSRLYEEAGLYFDMTQQMVLPELIVNALMASDAWMLLQEMGLAKVAEGFLGISYIFSPGFLDWAHWHHYLFLVICAVSTATSAAVGMWKSLRVAVKIESGN</sequence>
<dbReference type="Pfam" id="PF13532">
    <property type="entry name" value="2OG-FeII_Oxy_2"/>
    <property type="match status" value="1"/>
</dbReference>
<keyword evidence="2" id="KW-0812">Transmembrane</keyword>
<proteinExistence type="predicted"/>
<dbReference type="Gene3D" id="2.60.120.590">
    <property type="entry name" value="Alpha-ketoglutarate-dependent dioxygenase AlkB-like"/>
    <property type="match status" value="1"/>
</dbReference>
<dbReference type="GO" id="GO:0006307">
    <property type="term" value="P:DNA alkylation repair"/>
    <property type="evidence" value="ECO:0007669"/>
    <property type="project" value="InterPro"/>
</dbReference>
<organism evidence="4">
    <name type="scientific">Pinela virus</name>
    <dbReference type="NCBI Taxonomy" id="1888321"/>
    <lineage>
        <taxon>Viruses</taxon>
    </lineage>
</organism>
<dbReference type="GO" id="GO:0051213">
    <property type="term" value="F:dioxygenase activity"/>
    <property type="evidence" value="ECO:0007669"/>
    <property type="project" value="InterPro"/>
</dbReference>
<dbReference type="InterPro" id="IPR005123">
    <property type="entry name" value="Oxoglu/Fe-dep_dioxygenase_dom"/>
</dbReference>
<evidence type="ECO:0000256" key="2">
    <source>
        <dbReference type="SAM" id="Phobius"/>
    </source>
</evidence>
<dbReference type="InterPro" id="IPR037151">
    <property type="entry name" value="AlkB-like_sf"/>
</dbReference>
<dbReference type="PANTHER" id="PTHR31212:SF4">
    <property type="entry name" value="ALPHA-KETOGLUTARATE-DEPENDENT DIOXYGENASE ALKB HOMOLOG 3"/>
    <property type="match status" value="1"/>
</dbReference>
<feature type="transmembrane region" description="Helical" evidence="2">
    <location>
        <begin position="1292"/>
        <end position="1314"/>
    </location>
</feature>
<name>A0A1B2RVP1_9VIRU</name>
<dbReference type="PANTHER" id="PTHR31212">
    <property type="entry name" value="ALPHA-KETOGLUTARATE-DEPENDENT DIOXYGENASE ALKB HOMOLOG 3"/>
    <property type="match status" value="1"/>
</dbReference>
<feature type="domain" description="Fe2OG dioxygenase" evidence="3">
    <location>
        <begin position="414"/>
        <end position="511"/>
    </location>
</feature>
<feature type="region of interest" description="Disordered" evidence="1">
    <location>
        <begin position="673"/>
        <end position="727"/>
    </location>
</feature>
<evidence type="ECO:0000259" key="3">
    <source>
        <dbReference type="PROSITE" id="PS51471"/>
    </source>
</evidence>
<accession>A0A1B2RVP1</accession>
<dbReference type="InterPro" id="IPR027450">
    <property type="entry name" value="AlkB-like"/>
</dbReference>
<reference evidence="4" key="1">
    <citation type="submission" date="2016-07" db="EMBL/GenBank/DDBJ databases">
        <authorList>
            <person name="Greninger A.L."/>
            <person name="Makhsous N."/>
            <person name="Shean R."/>
            <person name="Jerome K."/>
            <person name="Haman K."/>
        </authorList>
    </citation>
    <scope>NUCLEOTIDE SEQUENCE</scope>
    <source>
        <strain evidence="4">UW1</strain>
    </source>
</reference>
<evidence type="ECO:0000313" key="4">
    <source>
        <dbReference type="EMBL" id="AOC55062.1"/>
    </source>
</evidence>
<feature type="transmembrane region" description="Helical" evidence="2">
    <location>
        <begin position="1035"/>
        <end position="1062"/>
    </location>
</feature>
<dbReference type="SUPFAM" id="SSF51197">
    <property type="entry name" value="Clavaminate synthase-like"/>
    <property type="match status" value="1"/>
</dbReference>
<dbReference type="PROSITE" id="PS51471">
    <property type="entry name" value="FE2OG_OXY"/>
    <property type="match status" value="1"/>
</dbReference>
<feature type="transmembrane region" description="Helical" evidence="2">
    <location>
        <begin position="995"/>
        <end position="1015"/>
    </location>
</feature>
<feature type="region of interest" description="Disordered" evidence="1">
    <location>
        <begin position="631"/>
        <end position="656"/>
    </location>
</feature>
<dbReference type="InterPro" id="IPR032854">
    <property type="entry name" value="ALKBH3"/>
</dbReference>
<protein>
    <submittedName>
        <fullName evidence="4">Polyprotein</fullName>
    </submittedName>
</protein>
<dbReference type="EMBL" id="KX580890">
    <property type="protein sequence ID" value="AOC55062.1"/>
    <property type="molecule type" value="Genomic_RNA"/>
</dbReference>
<keyword evidence="2" id="KW-1133">Transmembrane helix</keyword>
<feature type="transmembrane region" description="Helical" evidence="2">
    <location>
        <begin position="1200"/>
        <end position="1227"/>
    </location>
</feature>
<feature type="non-terminal residue" evidence="4">
    <location>
        <position position="1"/>
    </location>
</feature>
<keyword evidence="2" id="KW-0472">Membrane</keyword>
<evidence type="ECO:0000256" key="1">
    <source>
        <dbReference type="SAM" id="MobiDB-lite"/>
    </source>
</evidence>